<name>A0A9N9DCE4_9GLOM</name>
<feature type="non-terminal residue" evidence="2">
    <location>
        <position position="353"/>
    </location>
</feature>
<accession>A0A9N9DCE4</accession>
<evidence type="ECO:0000313" key="3">
    <source>
        <dbReference type="Proteomes" id="UP000789342"/>
    </source>
</evidence>
<organism evidence="2 3">
    <name type="scientific">Acaulospora morrowiae</name>
    <dbReference type="NCBI Taxonomy" id="94023"/>
    <lineage>
        <taxon>Eukaryota</taxon>
        <taxon>Fungi</taxon>
        <taxon>Fungi incertae sedis</taxon>
        <taxon>Mucoromycota</taxon>
        <taxon>Glomeromycotina</taxon>
        <taxon>Glomeromycetes</taxon>
        <taxon>Diversisporales</taxon>
        <taxon>Acaulosporaceae</taxon>
        <taxon>Acaulospora</taxon>
    </lineage>
</organism>
<dbReference type="OrthoDB" id="192608at2759"/>
<dbReference type="EMBL" id="CAJVPV010008717">
    <property type="protein sequence ID" value="CAG8633890.1"/>
    <property type="molecule type" value="Genomic_DNA"/>
</dbReference>
<dbReference type="GO" id="GO:0005829">
    <property type="term" value="C:cytosol"/>
    <property type="evidence" value="ECO:0007669"/>
    <property type="project" value="GOC"/>
</dbReference>
<dbReference type="PANTHER" id="PTHR21663:SF0">
    <property type="entry name" value="HEAT REPEAT-CONTAINING PROTEIN 5B"/>
    <property type="match status" value="1"/>
</dbReference>
<sequence>RLLVNIFFQKIPSLSEQPMVTKIFRPPQGNARGQTTSEATTLLVIVLETFTSLVAILPSKYKIDIIPIAFYVYISIVLDSKFQKELVSQVLMNIKLLCVNIESQFEEELFENFSPTVKSTISSMISKLSLIMSQNERNEDNVSIIKNGMLATVLLFTSCPKSCVQMHTSQKNFTEILNKGFYSENATISITSLQCTRTLILLSSKQTNMILTNNDISESMKISHNFTKALMPQVILFIKSLNEKYKNHVFSQDEASVLNVVEESVKTLLTINAAAQDSQRTEIMAITLPILIYLLTDSSLEKYSQPDVPTLHKISITHILSLAGLQPQNFRETVAALSPEQKTKLEAAIKFNE</sequence>
<evidence type="ECO:0000259" key="1">
    <source>
        <dbReference type="Pfam" id="PF25808"/>
    </source>
</evidence>
<dbReference type="GO" id="GO:0006897">
    <property type="term" value="P:endocytosis"/>
    <property type="evidence" value="ECO:0007669"/>
    <property type="project" value="TreeGrafter"/>
</dbReference>
<dbReference type="AlphaFoldDB" id="A0A9N9DCE4"/>
<evidence type="ECO:0000313" key="2">
    <source>
        <dbReference type="EMBL" id="CAG8633890.1"/>
    </source>
</evidence>
<proteinExistence type="predicted"/>
<protein>
    <submittedName>
        <fullName evidence="2">11072_t:CDS:1</fullName>
    </submittedName>
</protein>
<feature type="domain" description="LAA1-like C-terminal TPR repeats" evidence="1">
    <location>
        <begin position="187"/>
        <end position="352"/>
    </location>
</feature>
<gene>
    <name evidence="2" type="ORF">AMORRO_LOCUS9214</name>
</gene>
<dbReference type="Pfam" id="PF25808">
    <property type="entry name" value="TPR_LAA1_C"/>
    <property type="match status" value="1"/>
</dbReference>
<reference evidence="2" key="1">
    <citation type="submission" date="2021-06" db="EMBL/GenBank/DDBJ databases">
        <authorList>
            <person name="Kallberg Y."/>
            <person name="Tangrot J."/>
            <person name="Rosling A."/>
        </authorList>
    </citation>
    <scope>NUCLEOTIDE SEQUENCE</scope>
    <source>
        <strain evidence="2">CL551</strain>
    </source>
</reference>
<keyword evidence="3" id="KW-1185">Reference proteome</keyword>
<dbReference type="GO" id="GO:0005794">
    <property type="term" value="C:Golgi apparatus"/>
    <property type="evidence" value="ECO:0007669"/>
    <property type="project" value="TreeGrafter"/>
</dbReference>
<dbReference type="InterPro" id="IPR040108">
    <property type="entry name" value="Laa1/Sip1/HEATR5"/>
</dbReference>
<dbReference type="GO" id="GO:0042147">
    <property type="term" value="P:retrograde transport, endosome to Golgi"/>
    <property type="evidence" value="ECO:0007669"/>
    <property type="project" value="TreeGrafter"/>
</dbReference>
<comment type="caution">
    <text evidence="2">The sequence shown here is derived from an EMBL/GenBank/DDBJ whole genome shotgun (WGS) entry which is preliminary data.</text>
</comment>
<dbReference type="GO" id="GO:0030139">
    <property type="term" value="C:endocytic vesicle"/>
    <property type="evidence" value="ECO:0007669"/>
    <property type="project" value="TreeGrafter"/>
</dbReference>
<dbReference type="PANTHER" id="PTHR21663">
    <property type="entry name" value="HYPOTHETICAL HEAT DOMAIN-CONTAINING"/>
    <property type="match status" value="1"/>
</dbReference>
<dbReference type="GO" id="GO:0008104">
    <property type="term" value="P:intracellular protein localization"/>
    <property type="evidence" value="ECO:0007669"/>
    <property type="project" value="TreeGrafter"/>
</dbReference>
<dbReference type="Proteomes" id="UP000789342">
    <property type="component" value="Unassembled WGS sequence"/>
</dbReference>
<dbReference type="InterPro" id="IPR057981">
    <property type="entry name" value="TPR_LAA1-like_C"/>
</dbReference>
<dbReference type="GO" id="GO:0016020">
    <property type="term" value="C:membrane"/>
    <property type="evidence" value="ECO:0007669"/>
    <property type="project" value="TreeGrafter"/>
</dbReference>